<dbReference type="AlphaFoldDB" id="A0A2N5UV00"/>
<sequence>MTTTTVPVEAMDALEIDPAKNEEIREYADMVVSTFKTLAQKYDITDLYEEDSLPENFDSLDNSSQDDSTQDTAESAQDQLTEKKDALDQLESNLTLLKHLITTMCLSLDPLPLVEDPA</sequence>
<keyword evidence="3" id="KW-1185">Reference proteome</keyword>
<gene>
    <name evidence="2" type="ORF">PCANC_17416</name>
</gene>
<evidence type="ECO:0000313" key="2">
    <source>
        <dbReference type="EMBL" id="PLW41589.1"/>
    </source>
</evidence>
<name>A0A2N5UV00_9BASI</name>
<reference evidence="2 3" key="1">
    <citation type="submission" date="2017-11" db="EMBL/GenBank/DDBJ databases">
        <title>De novo assembly and phasing of dikaryotic genomes from two isolates of Puccinia coronata f. sp. avenae, the causal agent of oat crown rust.</title>
        <authorList>
            <person name="Miller M.E."/>
            <person name="Zhang Y."/>
            <person name="Omidvar V."/>
            <person name="Sperschneider J."/>
            <person name="Schwessinger B."/>
            <person name="Raley C."/>
            <person name="Palmer J.M."/>
            <person name="Garnica D."/>
            <person name="Upadhyaya N."/>
            <person name="Rathjen J."/>
            <person name="Taylor J.M."/>
            <person name="Park R.F."/>
            <person name="Dodds P.N."/>
            <person name="Hirsch C.D."/>
            <person name="Kianian S.F."/>
            <person name="Figueroa M."/>
        </authorList>
    </citation>
    <scope>NUCLEOTIDE SEQUENCE [LARGE SCALE GENOMIC DNA]</scope>
    <source>
        <strain evidence="2">12NC29</strain>
    </source>
</reference>
<evidence type="ECO:0000313" key="3">
    <source>
        <dbReference type="Proteomes" id="UP000235388"/>
    </source>
</evidence>
<comment type="caution">
    <text evidence="2">The sequence shown here is derived from an EMBL/GenBank/DDBJ whole genome shotgun (WGS) entry which is preliminary data.</text>
</comment>
<feature type="compositionally biased region" description="Low complexity" evidence="1">
    <location>
        <begin position="59"/>
        <end position="75"/>
    </location>
</feature>
<dbReference type="EMBL" id="PGCJ01000167">
    <property type="protein sequence ID" value="PLW41589.1"/>
    <property type="molecule type" value="Genomic_DNA"/>
</dbReference>
<accession>A0A2N5UV00</accession>
<proteinExistence type="predicted"/>
<feature type="region of interest" description="Disordered" evidence="1">
    <location>
        <begin position="53"/>
        <end position="81"/>
    </location>
</feature>
<evidence type="ECO:0000256" key="1">
    <source>
        <dbReference type="SAM" id="MobiDB-lite"/>
    </source>
</evidence>
<dbReference type="Proteomes" id="UP000235388">
    <property type="component" value="Unassembled WGS sequence"/>
</dbReference>
<protein>
    <submittedName>
        <fullName evidence="2">Uncharacterized protein</fullName>
    </submittedName>
</protein>
<organism evidence="2 3">
    <name type="scientific">Puccinia coronata f. sp. avenae</name>
    <dbReference type="NCBI Taxonomy" id="200324"/>
    <lineage>
        <taxon>Eukaryota</taxon>
        <taxon>Fungi</taxon>
        <taxon>Dikarya</taxon>
        <taxon>Basidiomycota</taxon>
        <taxon>Pucciniomycotina</taxon>
        <taxon>Pucciniomycetes</taxon>
        <taxon>Pucciniales</taxon>
        <taxon>Pucciniaceae</taxon>
        <taxon>Puccinia</taxon>
    </lineage>
</organism>